<dbReference type="InterPro" id="IPR011008">
    <property type="entry name" value="Dimeric_a/b-barrel"/>
</dbReference>
<dbReference type="PANTHER" id="PTHR39169:SF1">
    <property type="entry name" value="MONOOXYGENASE YDHR-RELATED"/>
    <property type="match status" value="1"/>
</dbReference>
<accession>A0A4Q7E1P4</accession>
<reference evidence="1 2" key="1">
    <citation type="submission" date="2018-11" db="EMBL/GenBank/DDBJ databases">
        <title>Whole genome sequencing of an environmental sample.</title>
        <authorList>
            <person name="Sarangi A.N."/>
            <person name="Singh D."/>
            <person name="Tripathy S."/>
        </authorList>
    </citation>
    <scope>NUCLEOTIDE SEQUENCE [LARGE SCALE GENOMIC DNA]</scope>
    <source>
        <strain evidence="1 2">Lakshadweep</strain>
    </source>
</reference>
<evidence type="ECO:0008006" key="3">
    <source>
        <dbReference type="Google" id="ProtNLM"/>
    </source>
</evidence>
<dbReference type="AlphaFoldDB" id="A0A4Q7E1P4"/>
<sequence>MGLAFHLESRVLSAGLLPDTNHIFRIARASAMSKILQITFRNPNGGSEAAQKAAWERAHQIAAWPGLLWKVWIAQPSEAVYGGLYLFVDEASAQAYLQGPVVAGMRSLPGMSDFSAQLFEVNEPLSAITRGPVQSSTTS</sequence>
<dbReference type="PANTHER" id="PTHR39169">
    <property type="match status" value="1"/>
</dbReference>
<evidence type="ECO:0000313" key="1">
    <source>
        <dbReference type="EMBL" id="RZM74876.1"/>
    </source>
</evidence>
<dbReference type="OrthoDB" id="1440627at2"/>
<dbReference type="Pfam" id="PF08803">
    <property type="entry name" value="ydhR"/>
    <property type="match status" value="1"/>
</dbReference>
<keyword evidence="2" id="KW-1185">Reference proteome</keyword>
<dbReference type="SUPFAM" id="SSF54909">
    <property type="entry name" value="Dimeric alpha+beta barrel"/>
    <property type="match status" value="1"/>
</dbReference>
<name>A0A4Q7E1P4_9CYAN</name>
<dbReference type="InterPro" id="IPR014910">
    <property type="entry name" value="YdhR"/>
</dbReference>
<organism evidence="1 2">
    <name type="scientific">Leptolyngbya iicbica LK</name>
    <dbReference type="NCBI Taxonomy" id="2294035"/>
    <lineage>
        <taxon>Bacteria</taxon>
        <taxon>Bacillati</taxon>
        <taxon>Cyanobacteriota</taxon>
        <taxon>Cyanophyceae</taxon>
        <taxon>Leptolyngbyales</taxon>
        <taxon>Leptolyngbyaceae</taxon>
        <taxon>Leptolyngbya group</taxon>
        <taxon>Leptolyngbya</taxon>
        <taxon>Leptolyngbya iicbica</taxon>
    </lineage>
</organism>
<gene>
    <name evidence="1" type="ORF">DYY88_22840</name>
</gene>
<protein>
    <recommendedName>
        <fullName evidence="3">Monooxygenase</fullName>
    </recommendedName>
</protein>
<proteinExistence type="predicted"/>
<dbReference type="EMBL" id="QVFV01000011">
    <property type="protein sequence ID" value="RZM74876.1"/>
    <property type="molecule type" value="Genomic_DNA"/>
</dbReference>
<dbReference type="Proteomes" id="UP000292459">
    <property type="component" value="Unassembled WGS sequence"/>
</dbReference>
<comment type="caution">
    <text evidence="1">The sequence shown here is derived from an EMBL/GenBank/DDBJ whole genome shotgun (WGS) entry which is preliminary data.</text>
</comment>
<evidence type="ECO:0000313" key="2">
    <source>
        <dbReference type="Proteomes" id="UP000292459"/>
    </source>
</evidence>
<dbReference type="Gene3D" id="3.30.70.100">
    <property type="match status" value="1"/>
</dbReference>